<evidence type="ECO:0000256" key="3">
    <source>
        <dbReference type="ARBA" id="ARBA00022840"/>
    </source>
</evidence>
<keyword evidence="3" id="KW-0067">ATP-binding</keyword>
<dbReference type="GO" id="GO:0098796">
    <property type="term" value="C:membrane protein complex"/>
    <property type="evidence" value="ECO:0007669"/>
    <property type="project" value="UniProtKB-ARBA"/>
</dbReference>
<dbReference type="GO" id="GO:0005886">
    <property type="term" value="C:plasma membrane"/>
    <property type="evidence" value="ECO:0007669"/>
    <property type="project" value="TreeGrafter"/>
</dbReference>
<dbReference type="Pfam" id="PF00005">
    <property type="entry name" value="ABC_tran"/>
    <property type="match status" value="1"/>
</dbReference>
<evidence type="ECO:0000256" key="1">
    <source>
        <dbReference type="ARBA" id="ARBA00022448"/>
    </source>
</evidence>
<dbReference type="RefSeq" id="WP_013162674.1">
    <property type="nucleotide sequence ID" value="NC_014216.1"/>
</dbReference>
<dbReference type="HOGENOM" id="CLU_000604_1_22_7"/>
<evidence type="ECO:0000256" key="2">
    <source>
        <dbReference type="ARBA" id="ARBA00022741"/>
    </source>
</evidence>
<dbReference type="InterPro" id="IPR003593">
    <property type="entry name" value="AAA+_ATPase"/>
</dbReference>
<dbReference type="AlphaFoldDB" id="D6YZY6"/>
<dbReference type="InterPro" id="IPR017871">
    <property type="entry name" value="ABC_transporter-like_CS"/>
</dbReference>
<dbReference type="GO" id="GO:0016887">
    <property type="term" value="F:ATP hydrolysis activity"/>
    <property type="evidence" value="ECO:0007669"/>
    <property type="project" value="InterPro"/>
</dbReference>
<evidence type="ECO:0000256" key="4">
    <source>
        <dbReference type="ARBA" id="ARBA00038388"/>
    </source>
</evidence>
<reference evidence="7" key="1">
    <citation type="submission" date="2010-02" db="EMBL/GenBank/DDBJ databases">
        <title>Complete sequence of Desulfurivibrio alkaliphilus AHT2.</title>
        <authorList>
            <consortium name="US DOE Joint Genome Institute"/>
            <person name="Pitluck S."/>
            <person name="Chertkov O."/>
            <person name="Detter J.C."/>
            <person name="Han C."/>
            <person name="Tapia R."/>
            <person name="Larimer F."/>
            <person name="Land M."/>
            <person name="Hauser L."/>
            <person name="Kyrpides N."/>
            <person name="Mikhailova N."/>
            <person name="Sorokin D.Y."/>
            <person name="Muyzer G."/>
            <person name="Woyke T."/>
        </authorList>
    </citation>
    <scope>NUCLEOTIDE SEQUENCE [LARGE SCALE GENOMIC DNA]</scope>
    <source>
        <strain evidence="7">DSM 19089 / UNIQEM U267 / AHT2</strain>
    </source>
</reference>
<protein>
    <submittedName>
        <fullName evidence="6">ABC transporter related protein</fullName>
    </submittedName>
</protein>
<dbReference type="KEGG" id="dak:DaAHT2_0437"/>
<dbReference type="STRING" id="589865.DaAHT2_0437"/>
<dbReference type="SUPFAM" id="SSF52540">
    <property type="entry name" value="P-loop containing nucleoside triphosphate hydrolases"/>
    <property type="match status" value="1"/>
</dbReference>
<name>D6YZY6_DESAT</name>
<dbReference type="InterPro" id="IPR017911">
    <property type="entry name" value="MacB-like_ATP-bd"/>
</dbReference>
<dbReference type="GO" id="GO:0005524">
    <property type="term" value="F:ATP binding"/>
    <property type="evidence" value="ECO:0007669"/>
    <property type="project" value="UniProtKB-KW"/>
</dbReference>
<organism evidence="6 7">
    <name type="scientific">Desulfurivibrio alkaliphilus (strain DSM 19089 / UNIQEM U267 / AHT2)</name>
    <dbReference type="NCBI Taxonomy" id="589865"/>
    <lineage>
        <taxon>Bacteria</taxon>
        <taxon>Pseudomonadati</taxon>
        <taxon>Thermodesulfobacteriota</taxon>
        <taxon>Desulfobulbia</taxon>
        <taxon>Desulfobulbales</taxon>
        <taxon>Desulfobulbaceae</taxon>
        <taxon>Desulfurivibrio</taxon>
    </lineage>
</organism>
<evidence type="ECO:0000313" key="6">
    <source>
        <dbReference type="EMBL" id="ADH85143.1"/>
    </source>
</evidence>
<dbReference type="InterPro" id="IPR003439">
    <property type="entry name" value="ABC_transporter-like_ATP-bd"/>
</dbReference>
<dbReference type="Gene3D" id="3.40.50.300">
    <property type="entry name" value="P-loop containing nucleotide triphosphate hydrolases"/>
    <property type="match status" value="1"/>
</dbReference>
<feature type="domain" description="ABC transporter" evidence="5">
    <location>
        <begin position="4"/>
        <end position="224"/>
    </location>
</feature>
<comment type="similarity">
    <text evidence="4">Belongs to the ABC transporter superfamily. Macrolide exporter (TC 3.A.1.122) family.</text>
</comment>
<accession>D6YZY6</accession>
<dbReference type="SMART" id="SM00382">
    <property type="entry name" value="AAA"/>
    <property type="match status" value="1"/>
</dbReference>
<dbReference type="InterPro" id="IPR015854">
    <property type="entry name" value="ABC_transpr_LolD-like"/>
</dbReference>
<sequence length="225" mass="24758">MAQLELQDVSKIYRVGDNQLTAMNRVSLRVEEGDFISIVGHSGSGKTTLVSVIGGILRPSTGRVLFEQDDICAMDDAQLSAYRSRKIGFMFQFASLLPMLTARENVMLAALFGRERSTEEQQRADHLLELVGIGDRAGAYPGELSGGQQRRVAIARALMNSPRLILADEPTGDLDEETEAEIMALLNKINREQRVTMLLITHNGALARTAGRMLRMRQGTLLTVA</sequence>
<dbReference type="PANTHER" id="PTHR24220">
    <property type="entry name" value="IMPORT ATP-BINDING PROTEIN"/>
    <property type="match status" value="1"/>
</dbReference>
<dbReference type="Proteomes" id="UP000001508">
    <property type="component" value="Chromosome"/>
</dbReference>
<dbReference type="PROSITE" id="PS00211">
    <property type="entry name" value="ABC_TRANSPORTER_1"/>
    <property type="match status" value="1"/>
</dbReference>
<dbReference type="InParanoid" id="D6YZY6"/>
<dbReference type="EMBL" id="CP001940">
    <property type="protein sequence ID" value="ADH85143.1"/>
    <property type="molecule type" value="Genomic_DNA"/>
</dbReference>
<dbReference type="InterPro" id="IPR027417">
    <property type="entry name" value="P-loop_NTPase"/>
</dbReference>
<dbReference type="FunFam" id="3.40.50.300:FF:000032">
    <property type="entry name" value="Export ABC transporter ATP-binding protein"/>
    <property type="match status" value="1"/>
</dbReference>
<evidence type="ECO:0000259" key="5">
    <source>
        <dbReference type="PROSITE" id="PS50893"/>
    </source>
</evidence>
<dbReference type="PROSITE" id="PS50893">
    <property type="entry name" value="ABC_TRANSPORTER_2"/>
    <property type="match status" value="1"/>
</dbReference>
<dbReference type="CDD" id="cd03255">
    <property type="entry name" value="ABC_MJ0796_LolCDE_FtsE"/>
    <property type="match status" value="1"/>
</dbReference>
<dbReference type="GO" id="GO:0022857">
    <property type="term" value="F:transmembrane transporter activity"/>
    <property type="evidence" value="ECO:0007669"/>
    <property type="project" value="TreeGrafter"/>
</dbReference>
<evidence type="ECO:0000313" key="7">
    <source>
        <dbReference type="Proteomes" id="UP000001508"/>
    </source>
</evidence>
<keyword evidence="1" id="KW-0813">Transport</keyword>
<proteinExistence type="inferred from homology"/>
<keyword evidence="2" id="KW-0547">Nucleotide-binding</keyword>
<dbReference type="eggNOG" id="COG1136">
    <property type="taxonomic scope" value="Bacteria"/>
</dbReference>
<dbReference type="PANTHER" id="PTHR24220:SF86">
    <property type="entry name" value="ABC TRANSPORTER ABCH.1"/>
    <property type="match status" value="1"/>
</dbReference>
<gene>
    <name evidence="6" type="ordered locus">DaAHT2_0437</name>
</gene>
<keyword evidence="7" id="KW-1185">Reference proteome</keyword>